<gene>
    <name evidence="2" type="ORF">BS50DRAFT_571664</name>
</gene>
<name>A0A2T2NYS9_CORCC</name>
<feature type="region of interest" description="Disordered" evidence="1">
    <location>
        <begin position="31"/>
        <end position="123"/>
    </location>
</feature>
<evidence type="ECO:0000313" key="3">
    <source>
        <dbReference type="Proteomes" id="UP000240883"/>
    </source>
</evidence>
<protein>
    <submittedName>
        <fullName evidence="2">Uncharacterized protein</fullName>
    </submittedName>
</protein>
<dbReference type="Proteomes" id="UP000240883">
    <property type="component" value="Unassembled WGS sequence"/>
</dbReference>
<proteinExistence type="predicted"/>
<reference evidence="2 3" key="1">
    <citation type="journal article" date="2018" name="Front. Microbiol.">
        <title>Genome-Wide Analysis of Corynespora cassiicola Leaf Fall Disease Putative Effectors.</title>
        <authorList>
            <person name="Lopez D."/>
            <person name="Ribeiro S."/>
            <person name="Label P."/>
            <person name="Fumanal B."/>
            <person name="Venisse J.S."/>
            <person name="Kohler A."/>
            <person name="de Oliveira R.R."/>
            <person name="Labutti K."/>
            <person name="Lipzen A."/>
            <person name="Lail K."/>
            <person name="Bauer D."/>
            <person name="Ohm R.A."/>
            <person name="Barry K.W."/>
            <person name="Spatafora J."/>
            <person name="Grigoriev I.V."/>
            <person name="Martin F.M."/>
            <person name="Pujade-Renaud V."/>
        </authorList>
    </citation>
    <scope>NUCLEOTIDE SEQUENCE [LARGE SCALE GENOMIC DNA]</scope>
    <source>
        <strain evidence="2 3">Philippines</strain>
    </source>
</reference>
<organism evidence="2 3">
    <name type="scientific">Corynespora cassiicola Philippines</name>
    <dbReference type="NCBI Taxonomy" id="1448308"/>
    <lineage>
        <taxon>Eukaryota</taxon>
        <taxon>Fungi</taxon>
        <taxon>Dikarya</taxon>
        <taxon>Ascomycota</taxon>
        <taxon>Pezizomycotina</taxon>
        <taxon>Dothideomycetes</taxon>
        <taxon>Pleosporomycetidae</taxon>
        <taxon>Pleosporales</taxon>
        <taxon>Corynesporascaceae</taxon>
        <taxon>Corynespora</taxon>
    </lineage>
</organism>
<evidence type="ECO:0000313" key="2">
    <source>
        <dbReference type="EMBL" id="PSN70436.1"/>
    </source>
</evidence>
<accession>A0A2T2NYS9</accession>
<keyword evidence="3" id="KW-1185">Reference proteome</keyword>
<sequence length="196" mass="20983">MLVPCPPVCPDKLCLLPTVLHYTLKASFSRSHPSAMSQSQSQSQSQPQAQAQSPSPSSPATKPALPATTPASPKTTSSPAQSNAKKPQASGNRASTRMSTYSATPTLTPSIAPSHLSDASMANDPKAQEIKSWNAGFERLEDKRLVQQRYLLSSEKTDDMSKLALGAKLERALGRRMSGQDAVLRPKVISEKKVQA</sequence>
<dbReference type="EMBL" id="KZ678132">
    <property type="protein sequence ID" value="PSN70436.1"/>
    <property type="molecule type" value="Genomic_DNA"/>
</dbReference>
<feature type="compositionally biased region" description="Polar residues" evidence="1">
    <location>
        <begin position="83"/>
        <end position="111"/>
    </location>
</feature>
<dbReference type="OrthoDB" id="5399555at2759"/>
<dbReference type="AlphaFoldDB" id="A0A2T2NYS9"/>
<evidence type="ECO:0000256" key="1">
    <source>
        <dbReference type="SAM" id="MobiDB-lite"/>
    </source>
</evidence>
<feature type="compositionally biased region" description="Low complexity" evidence="1">
    <location>
        <begin position="33"/>
        <end position="82"/>
    </location>
</feature>